<organism evidence="1 2">
    <name type="scientific">Candida boidinii</name>
    <name type="common">Yeast</name>
    <dbReference type="NCBI Taxonomy" id="5477"/>
    <lineage>
        <taxon>Eukaryota</taxon>
        <taxon>Fungi</taxon>
        <taxon>Dikarya</taxon>
        <taxon>Ascomycota</taxon>
        <taxon>Saccharomycotina</taxon>
        <taxon>Pichiomycetes</taxon>
        <taxon>Pichiales</taxon>
        <taxon>Pichiaceae</taxon>
        <taxon>Ogataea</taxon>
        <taxon>Ogataea/Candida clade</taxon>
    </lineage>
</organism>
<accession>A0ACB5TEQ0</accession>
<comment type="caution">
    <text evidence="1">The sequence shown here is derived from an EMBL/GenBank/DDBJ whole genome shotgun (WGS) entry which is preliminary data.</text>
</comment>
<sequence length="243" mass="26639">MRYPNFFIILLSLCFGCFVKFGQAADEAEIWALTNDLALLDRFFKDFDENYESYTSYMNANKMEFPQKVVQFYMYLESVTNDEMITSLADQYPFTEVYTFATAFPQYSSFLQDVGMTKYLFPSDFTAVSNSILPASSTESLSSTSDELSSTLVISSTSEPLSSSSYVSPVITSSSDSITSTVETSSVESSSAESSSVESSSVESSSIISSASETTLTSTNDALKNNRGGFSLLFLLLTSVCLL</sequence>
<gene>
    <name evidence="1" type="ORF">Cboi01_000014400</name>
</gene>
<evidence type="ECO:0000313" key="2">
    <source>
        <dbReference type="Proteomes" id="UP001165101"/>
    </source>
</evidence>
<name>A0ACB5TEQ0_CANBO</name>
<dbReference type="EMBL" id="BSXV01000032">
    <property type="protein sequence ID" value="GME87030.1"/>
    <property type="molecule type" value="Genomic_DNA"/>
</dbReference>
<reference evidence="1" key="1">
    <citation type="submission" date="2023-04" db="EMBL/GenBank/DDBJ databases">
        <title>Candida boidinii NBRC 1967.</title>
        <authorList>
            <person name="Ichikawa N."/>
            <person name="Sato H."/>
            <person name="Tonouchi N."/>
        </authorList>
    </citation>
    <scope>NUCLEOTIDE SEQUENCE</scope>
    <source>
        <strain evidence="1">NBRC 1967</strain>
    </source>
</reference>
<keyword evidence="2" id="KW-1185">Reference proteome</keyword>
<dbReference type="Proteomes" id="UP001165101">
    <property type="component" value="Unassembled WGS sequence"/>
</dbReference>
<evidence type="ECO:0000313" key="1">
    <source>
        <dbReference type="EMBL" id="GME87030.1"/>
    </source>
</evidence>
<protein>
    <submittedName>
        <fullName evidence="1">Unnamed protein product</fullName>
    </submittedName>
</protein>
<proteinExistence type="predicted"/>